<dbReference type="RefSeq" id="WP_114098454.1">
    <property type="nucleotide sequence ID" value="NZ_JPWI01000007.1"/>
</dbReference>
<dbReference type="Proteomes" id="UP000252255">
    <property type="component" value="Unassembled WGS sequence"/>
</dbReference>
<sequence>MTMLRPNIEIRKLVVSANGRSVFSADFHKGLNILRGENSSGKSTIMDFLFYGLGGDLTEWREAALQCDEVTTEVLLNGMPATFKREVRDTRMQPMRIYEGPFAEADVSSSDGWKIYPYKRSSEKESFSQVLFRWLDLPQVPGHETSNITMHQLLRLIYSDQVTPIQRIFRLENTPFELPLVRQTVGNMLCGAYDRGMFEAQLRLRDAKKEFESYNSELRSIYSTLGTVAHSLTLDWVSEQRKNINTEMLEVQDEIVTLEEKIFNGEVSDGLSIQSQKEAYEAVVDAQTKLAETRSELDEIQFEIADSQHYIESLIEKRESLQDASLAANALGAVSFLYCPACFAPIESPDSEHHCSLCKAPFDRDKAQSRVLTLLNEVGLQLKQSETLQRYRKERVALLEKQLSEASTRWESINRRYKLINRVPSTELRTRARELHRRAGYLERELEDLNEKAALIGRLDDISRKKADVQAEISMLTDRISAGEKSSNRKVQSAYKAISENVKWLLKRDLARQDTFERANRIEFSFEGDWLSVNGESYFSASSMVYLRNSFFVGFWKASLEQESIRYPRFLLMDTIEDKGMEPARSHNFQNILAEISEASNTDHQLIYATSMISPKLADTDYVVGRYFTHDKRTLELS</sequence>
<dbReference type="GO" id="GO:0016887">
    <property type="term" value="F:ATP hydrolysis activity"/>
    <property type="evidence" value="ECO:0007669"/>
    <property type="project" value="InterPro"/>
</dbReference>
<reference evidence="3 4" key="1">
    <citation type="submission" date="2014-07" db="EMBL/GenBank/DDBJ databases">
        <title>Draft genome sequence of Thalassospira profundimaris PR54-5.</title>
        <authorList>
            <person name="Lai Q."/>
            <person name="Shao Z."/>
        </authorList>
    </citation>
    <scope>NUCLEOTIDE SEQUENCE [LARGE SCALE GENOMIC DNA]</scope>
    <source>
        <strain evidence="3 4">PR54-5</strain>
    </source>
</reference>
<evidence type="ECO:0000313" key="3">
    <source>
        <dbReference type="EMBL" id="RCK45507.1"/>
    </source>
</evidence>
<dbReference type="EMBL" id="JPWI01000007">
    <property type="protein sequence ID" value="RCK45507.1"/>
    <property type="molecule type" value="Genomic_DNA"/>
</dbReference>
<accession>A0A367WVU3</accession>
<dbReference type="OrthoDB" id="8107482at2"/>
<protein>
    <recommendedName>
        <fullName evidence="2">Rad50/SbcC-type AAA domain-containing protein</fullName>
    </recommendedName>
</protein>
<evidence type="ECO:0000256" key="1">
    <source>
        <dbReference type="SAM" id="Coils"/>
    </source>
</evidence>
<dbReference type="PANTHER" id="PTHR32114:SF2">
    <property type="entry name" value="ABC TRANSPORTER ABCH.3"/>
    <property type="match status" value="1"/>
</dbReference>
<comment type="caution">
    <text evidence="3">The sequence shown here is derived from an EMBL/GenBank/DDBJ whole genome shotgun (WGS) entry which is preliminary data.</text>
</comment>
<keyword evidence="1" id="KW-0175">Coiled coil</keyword>
<feature type="coiled-coil region" evidence="1">
    <location>
        <begin position="432"/>
        <end position="479"/>
    </location>
</feature>
<dbReference type="SUPFAM" id="SSF52540">
    <property type="entry name" value="P-loop containing nucleoside triphosphate hydrolases"/>
    <property type="match status" value="1"/>
</dbReference>
<evidence type="ECO:0000259" key="2">
    <source>
        <dbReference type="Pfam" id="PF13476"/>
    </source>
</evidence>
<dbReference type="InterPro" id="IPR027417">
    <property type="entry name" value="P-loop_NTPase"/>
</dbReference>
<evidence type="ECO:0000313" key="4">
    <source>
        <dbReference type="Proteomes" id="UP000252255"/>
    </source>
</evidence>
<feature type="coiled-coil region" evidence="1">
    <location>
        <begin position="241"/>
        <end position="303"/>
    </location>
</feature>
<name>A0A367WVU3_9PROT</name>
<proteinExistence type="predicted"/>
<dbReference type="AlphaFoldDB" id="A0A367WVU3"/>
<feature type="domain" description="Rad50/SbcC-type AAA" evidence="2">
    <location>
        <begin position="26"/>
        <end position="262"/>
    </location>
</feature>
<gene>
    <name evidence="3" type="ORF">TH30_13100</name>
</gene>
<dbReference type="InterPro" id="IPR038729">
    <property type="entry name" value="Rad50/SbcC_AAA"/>
</dbReference>
<organism evidence="3 4">
    <name type="scientific">Thalassospira profundimaris</name>
    <dbReference type="NCBI Taxonomy" id="502049"/>
    <lineage>
        <taxon>Bacteria</taxon>
        <taxon>Pseudomonadati</taxon>
        <taxon>Pseudomonadota</taxon>
        <taxon>Alphaproteobacteria</taxon>
        <taxon>Rhodospirillales</taxon>
        <taxon>Thalassospiraceae</taxon>
        <taxon>Thalassospira</taxon>
    </lineage>
</organism>
<dbReference type="Pfam" id="PF13476">
    <property type="entry name" value="AAA_23"/>
    <property type="match status" value="1"/>
</dbReference>
<dbReference type="GO" id="GO:0006302">
    <property type="term" value="P:double-strand break repair"/>
    <property type="evidence" value="ECO:0007669"/>
    <property type="project" value="InterPro"/>
</dbReference>
<dbReference type="PANTHER" id="PTHR32114">
    <property type="entry name" value="ABC TRANSPORTER ABCH.3"/>
    <property type="match status" value="1"/>
</dbReference>
<dbReference type="Gene3D" id="3.40.50.300">
    <property type="entry name" value="P-loop containing nucleotide triphosphate hydrolases"/>
    <property type="match status" value="1"/>
</dbReference>